<accession>W7N0R8</accession>
<dbReference type="GeneID" id="30073496"/>
<dbReference type="GO" id="GO:0008474">
    <property type="term" value="F:palmitoyl-(protein) hydrolase activity"/>
    <property type="evidence" value="ECO:0007669"/>
    <property type="project" value="TreeGrafter"/>
</dbReference>
<evidence type="ECO:0000313" key="2">
    <source>
        <dbReference type="EMBL" id="EWG50357.1"/>
    </source>
</evidence>
<dbReference type="InterPro" id="IPR029058">
    <property type="entry name" value="AB_hydrolase_fold"/>
</dbReference>
<keyword evidence="1" id="KW-0812">Transmembrane</keyword>
<keyword evidence="3" id="KW-1185">Reference proteome</keyword>
<dbReference type="EMBL" id="DS022254">
    <property type="protein sequence ID" value="EWG50357.1"/>
    <property type="molecule type" value="Genomic_DNA"/>
</dbReference>
<gene>
    <name evidence="2" type="ORF">FVEG_16620</name>
</gene>
<dbReference type="PANTHER" id="PTHR12277">
    <property type="entry name" value="ALPHA/BETA HYDROLASE DOMAIN-CONTAINING PROTEIN"/>
    <property type="match status" value="1"/>
</dbReference>
<dbReference type="AlphaFoldDB" id="W7N0R8"/>
<protein>
    <recommendedName>
        <fullName evidence="4">Alpha/beta hydrolase fold-3 domain-containing protein</fullName>
    </recommendedName>
</protein>
<dbReference type="Gene3D" id="3.40.50.1820">
    <property type="entry name" value="alpha/beta hydrolase"/>
    <property type="match status" value="1"/>
</dbReference>
<evidence type="ECO:0008006" key="4">
    <source>
        <dbReference type="Google" id="ProtNLM"/>
    </source>
</evidence>
<proteinExistence type="predicted"/>
<keyword evidence="1" id="KW-0472">Membrane</keyword>
<dbReference type="GO" id="GO:0016020">
    <property type="term" value="C:membrane"/>
    <property type="evidence" value="ECO:0007669"/>
    <property type="project" value="TreeGrafter"/>
</dbReference>
<dbReference type="VEuPathDB" id="FungiDB:FVEG_16620"/>
<dbReference type="EMBL" id="CM000578">
    <property type="protein sequence ID" value="EWG50357.1"/>
    <property type="molecule type" value="Genomic_DNA"/>
</dbReference>
<dbReference type="KEGG" id="fvr:FVEG_16620"/>
<organism evidence="2 3">
    <name type="scientific">Gibberella moniliformis (strain M3125 / FGSC 7600)</name>
    <name type="common">Maize ear and stalk rot fungus</name>
    <name type="synonym">Fusarium verticillioides</name>
    <dbReference type="NCBI Taxonomy" id="334819"/>
    <lineage>
        <taxon>Eukaryota</taxon>
        <taxon>Fungi</taxon>
        <taxon>Dikarya</taxon>
        <taxon>Ascomycota</taxon>
        <taxon>Pezizomycotina</taxon>
        <taxon>Sordariomycetes</taxon>
        <taxon>Hypocreomycetidae</taxon>
        <taxon>Hypocreales</taxon>
        <taxon>Nectriaceae</taxon>
        <taxon>Fusarium</taxon>
        <taxon>Fusarium fujikuroi species complex</taxon>
    </lineage>
</organism>
<dbReference type="PANTHER" id="PTHR12277:SF64">
    <property type="entry name" value="SUPERFAMILY HYDROLASE, PUTATIVE (AFU_ORTHOLOGUE AFUA_3G01760)-RELATED"/>
    <property type="match status" value="1"/>
</dbReference>
<dbReference type="SUPFAM" id="SSF53474">
    <property type="entry name" value="alpha/beta-Hydrolases"/>
    <property type="match status" value="1"/>
</dbReference>
<dbReference type="OrthoDB" id="10249433at2759"/>
<name>W7N0R8_GIBM7</name>
<keyword evidence="1" id="KW-1133">Transmembrane helix</keyword>
<dbReference type="RefSeq" id="XP_018756548.1">
    <property type="nucleotide sequence ID" value="XM_018905865.1"/>
</dbReference>
<evidence type="ECO:0000256" key="1">
    <source>
        <dbReference type="SAM" id="Phobius"/>
    </source>
</evidence>
<sequence length="329" mass="36780">MASHAITISAMRSLGVCIRTRPRICTHATMRPHLGRARSLHVAPFLMPPLVFTGLFVALWSWKCLMMVLFQNTIIYNPFLPPNSRSLTIEEFSRDCGRVKWREERIKSLDGTEIALCVADVPPVSQASAGKTKHPVYILYFQAQLHESRSENADQEKPTVLLWGQSIGCGFATNLAAKGEFPPNIKLNGLILETPFTNVRAMLQALYPQKWLPYQYLWPFLRNHLDSWTNLSMIAKRFPDAPPGIYIVEAGKDELVPANHGEELLQRCQQVGLPVERQKIRGALHNEAMVRVSGKQALAQSISTAATRAREQDLLGKGEDVNNAGRGST</sequence>
<reference evidence="2 3" key="1">
    <citation type="journal article" date="2010" name="Nature">
        <title>Comparative genomics reveals mobile pathogenicity chromosomes in Fusarium.</title>
        <authorList>
            <person name="Ma L.J."/>
            <person name="van der Does H.C."/>
            <person name="Borkovich K.A."/>
            <person name="Coleman J.J."/>
            <person name="Daboussi M.J."/>
            <person name="Di Pietro A."/>
            <person name="Dufresne M."/>
            <person name="Freitag M."/>
            <person name="Grabherr M."/>
            <person name="Henrissat B."/>
            <person name="Houterman P.M."/>
            <person name="Kang S."/>
            <person name="Shim W.B."/>
            <person name="Woloshuk C."/>
            <person name="Xie X."/>
            <person name="Xu J.R."/>
            <person name="Antoniw J."/>
            <person name="Baker S.E."/>
            <person name="Bluhm B.H."/>
            <person name="Breakspear A."/>
            <person name="Brown D.W."/>
            <person name="Butchko R.A."/>
            <person name="Chapman S."/>
            <person name="Coulson R."/>
            <person name="Coutinho P.M."/>
            <person name="Danchin E.G."/>
            <person name="Diener A."/>
            <person name="Gale L.R."/>
            <person name="Gardiner D.M."/>
            <person name="Goff S."/>
            <person name="Hammond-Kosack K.E."/>
            <person name="Hilburn K."/>
            <person name="Hua-Van A."/>
            <person name="Jonkers W."/>
            <person name="Kazan K."/>
            <person name="Kodira C.D."/>
            <person name="Koehrsen M."/>
            <person name="Kumar L."/>
            <person name="Lee Y.H."/>
            <person name="Li L."/>
            <person name="Manners J.M."/>
            <person name="Miranda-Saavedra D."/>
            <person name="Mukherjee M."/>
            <person name="Park G."/>
            <person name="Park J."/>
            <person name="Park S.Y."/>
            <person name="Proctor R.H."/>
            <person name="Regev A."/>
            <person name="Ruiz-Roldan M.C."/>
            <person name="Sain D."/>
            <person name="Sakthikumar S."/>
            <person name="Sykes S."/>
            <person name="Schwartz D.C."/>
            <person name="Turgeon B.G."/>
            <person name="Wapinski I."/>
            <person name="Yoder O."/>
            <person name="Young S."/>
            <person name="Zeng Q."/>
            <person name="Zhou S."/>
            <person name="Galagan J."/>
            <person name="Cuomo C.A."/>
            <person name="Kistler H.C."/>
            <person name="Rep M."/>
        </authorList>
    </citation>
    <scope>NUCLEOTIDE SEQUENCE [LARGE SCALE GENOMIC DNA]</scope>
    <source>
        <strain evidence="3">M3125 / FGSC 7600</strain>
    </source>
</reference>
<dbReference type="Proteomes" id="UP000009096">
    <property type="component" value="Chromosome 1"/>
</dbReference>
<feature type="transmembrane region" description="Helical" evidence="1">
    <location>
        <begin position="40"/>
        <end position="62"/>
    </location>
</feature>
<dbReference type="eggNOG" id="ENOG502R8CE">
    <property type="taxonomic scope" value="Eukaryota"/>
</dbReference>
<evidence type="ECO:0000313" key="3">
    <source>
        <dbReference type="Proteomes" id="UP000009096"/>
    </source>
</evidence>